<accession>A0AAD4HIG9</accession>
<reference evidence="1" key="1">
    <citation type="journal article" date="2020" name="New Phytol.">
        <title>Comparative genomics reveals dynamic genome evolution in host specialist ectomycorrhizal fungi.</title>
        <authorList>
            <person name="Lofgren L.A."/>
            <person name="Nguyen N.H."/>
            <person name="Vilgalys R."/>
            <person name="Ruytinx J."/>
            <person name="Liao H.L."/>
            <person name="Branco S."/>
            <person name="Kuo A."/>
            <person name="LaButti K."/>
            <person name="Lipzen A."/>
            <person name="Andreopoulos W."/>
            <person name="Pangilinan J."/>
            <person name="Riley R."/>
            <person name="Hundley H."/>
            <person name="Na H."/>
            <person name="Barry K."/>
            <person name="Grigoriev I.V."/>
            <person name="Stajich J.E."/>
            <person name="Kennedy P.G."/>
        </authorList>
    </citation>
    <scope>NUCLEOTIDE SEQUENCE</scope>
    <source>
        <strain evidence="1">FC203</strain>
    </source>
</reference>
<dbReference type="RefSeq" id="XP_041224436.1">
    <property type="nucleotide sequence ID" value="XM_041371846.1"/>
</dbReference>
<comment type="caution">
    <text evidence="1">The sequence shown here is derived from an EMBL/GenBank/DDBJ whole genome shotgun (WGS) entry which is preliminary data.</text>
</comment>
<gene>
    <name evidence="1" type="ORF">F5891DRAFT_441023</name>
</gene>
<keyword evidence="2" id="KW-1185">Reference proteome</keyword>
<organism evidence="1 2">
    <name type="scientific">Suillus fuscotomentosus</name>
    <dbReference type="NCBI Taxonomy" id="1912939"/>
    <lineage>
        <taxon>Eukaryota</taxon>
        <taxon>Fungi</taxon>
        <taxon>Dikarya</taxon>
        <taxon>Basidiomycota</taxon>
        <taxon>Agaricomycotina</taxon>
        <taxon>Agaricomycetes</taxon>
        <taxon>Agaricomycetidae</taxon>
        <taxon>Boletales</taxon>
        <taxon>Suillineae</taxon>
        <taxon>Suillaceae</taxon>
        <taxon>Suillus</taxon>
    </lineage>
</organism>
<dbReference type="Proteomes" id="UP001195769">
    <property type="component" value="Unassembled WGS sequence"/>
</dbReference>
<sequence length="206" mass="22784">MMTSLLTGRLDADFTLVNGRRSPVHCSSLDNDDPTSGQDGGVDIRVLVPSTTNARDHYTTNRTTVVPQVGRPAHLNGRRSDGLVGVAPPLGRLVLAFRAPSISGLQTHFNSPLDVYVSYREKYKTDGTAKEALAAISLLFIDCYDKCKSSITLHHAPQTSHYNMPFQRSSISYPCSHCRTDSDLTEIYCNVSRRACNLIDMDERHL</sequence>
<proteinExistence type="predicted"/>
<dbReference type="AlphaFoldDB" id="A0AAD4HIG9"/>
<name>A0AAD4HIG9_9AGAM</name>
<evidence type="ECO:0000313" key="2">
    <source>
        <dbReference type="Proteomes" id="UP001195769"/>
    </source>
</evidence>
<protein>
    <submittedName>
        <fullName evidence="1">Uncharacterized protein</fullName>
    </submittedName>
</protein>
<dbReference type="GeneID" id="64666144"/>
<evidence type="ECO:0000313" key="1">
    <source>
        <dbReference type="EMBL" id="KAG1898860.1"/>
    </source>
</evidence>
<dbReference type="EMBL" id="JABBWK010000036">
    <property type="protein sequence ID" value="KAG1898860.1"/>
    <property type="molecule type" value="Genomic_DNA"/>
</dbReference>